<accession>A0A0A9EZQ6</accession>
<sequence length="50" mass="5790">MRKTINAVHRVIKQSSCNSLVQSISNITFNSEVLIRFSNIVNLSQKLFFY</sequence>
<dbReference type="AlphaFoldDB" id="A0A0A9EZQ6"/>
<evidence type="ECO:0000313" key="1">
    <source>
        <dbReference type="EMBL" id="JAE01513.1"/>
    </source>
</evidence>
<name>A0A0A9EZQ6_ARUDO</name>
<reference evidence="1" key="2">
    <citation type="journal article" date="2015" name="Data Brief">
        <title>Shoot transcriptome of the giant reed, Arundo donax.</title>
        <authorList>
            <person name="Barrero R.A."/>
            <person name="Guerrero F.D."/>
            <person name="Moolhuijzen P."/>
            <person name="Goolsby J.A."/>
            <person name="Tidwell J."/>
            <person name="Bellgard S.E."/>
            <person name="Bellgard M.I."/>
        </authorList>
    </citation>
    <scope>NUCLEOTIDE SEQUENCE</scope>
    <source>
        <tissue evidence="1">Shoot tissue taken approximately 20 cm above the soil surface</tissue>
    </source>
</reference>
<proteinExistence type="predicted"/>
<reference evidence="1" key="1">
    <citation type="submission" date="2014-09" db="EMBL/GenBank/DDBJ databases">
        <authorList>
            <person name="Magalhaes I.L.F."/>
            <person name="Oliveira U."/>
            <person name="Santos F.R."/>
            <person name="Vidigal T.H.D.A."/>
            <person name="Brescovit A.D."/>
            <person name="Santos A.J."/>
        </authorList>
    </citation>
    <scope>NUCLEOTIDE SEQUENCE</scope>
    <source>
        <tissue evidence="1">Shoot tissue taken approximately 20 cm above the soil surface</tissue>
    </source>
</reference>
<organism evidence="1">
    <name type="scientific">Arundo donax</name>
    <name type="common">Giant reed</name>
    <name type="synonym">Donax arundinaceus</name>
    <dbReference type="NCBI Taxonomy" id="35708"/>
    <lineage>
        <taxon>Eukaryota</taxon>
        <taxon>Viridiplantae</taxon>
        <taxon>Streptophyta</taxon>
        <taxon>Embryophyta</taxon>
        <taxon>Tracheophyta</taxon>
        <taxon>Spermatophyta</taxon>
        <taxon>Magnoliopsida</taxon>
        <taxon>Liliopsida</taxon>
        <taxon>Poales</taxon>
        <taxon>Poaceae</taxon>
        <taxon>PACMAD clade</taxon>
        <taxon>Arundinoideae</taxon>
        <taxon>Arundineae</taxon>
        <taxon>Arundo</taxon>
    </lineage>
</organism>
<protein>
    <submittedName>
        <fullName evidence="1">Uncharacterized protein</fullName>
    </submittedName>
</protein>
<dbReference type="EMBL" id="GBRH01196383">
    <property type="protein sequence ID" value="JAE01513.1"/>
    <property type="molecule type" value="Transcribed_RNA"/>
</dbReference>